<organism evidence="6 7">
    <name type="scientific">Thalassotalea marina</name>
    <dbReference type="NCBI Taxonomy" id="1673741"/>
    <lineage>
        <taxon>Bacteria</taxon>
        <taxon>Pseudomonadati</taxon>
        <taxon>Pseudomonadota</taxon>
        <taxon>Gammaproteobacteria</taxon>
        <taxon>Alteromonadales</taxon>
        <taxon>Colwelliaceae</taxon>
        <taxon>Thalassotalea</taxon>
    </lineage>
</organism>
<reference evidence="6" key="1">
    <citation type="journal article" date="2014" name="Int. J. Syst. Evol. Microbiol.">
        <title>Complete genome sequence of Corynebacterium casei LMG S-19264T (=DSM 44701T), isolated from a smear-ripened cheese.</title>
        <authorList>
            <consortium name="US DOE Joint Genome Institute (JGI-PGF)"/>
            <person name="Walter F."/>
            <person name="Albersmeier A."/>
            <person name="Kalinowski J."/>
            <person name="Ruckert C."/>
        </authorList>
    </citation>
    <scope>NUCLEOTIDE SEQUENCE</scope>
    <source>
        <strain evidence="6">KCTC 42731</strain>
    </source>
</reference>
<dbReference type="PRINTS" id="PR00344">
    <property type="entry name" value="BCTRLSENSOR"/>
</dbReference>
<dbReference type="InterPro" id="IPR004358">
    <property type="entry name" value="Sig_transdc_His_kin-like_C"/>
</dbReference>
<dbReference type="EMBL" id="BNCK01000009">
    <property type="protein sequence ID" value="GHG03396.1"/>
    <property type="molecule type" value="Genomic_DNA"/>
</dbReference>
<dbReference type="InterPro" id="IPR003594">
    <property type="entry name" value="HATPase_dom"/>
</dbReference>
<dbReference type="InterPro" id="IPR036097">
    <property type="entry name" value="HisK_dim/P_sf"/>
</dbReference>
<evidence type="ECO:0000313" key="6">
    <source>
        <dbReference type="EMBL" id="GHG03396.1"/>
    </source>
</evidence>
<dbReference type="SUPFAM" id="SSF47384">
    <property type="entry name" value="Homodimeric domain of signal transducing histidine kinase"/>
    <property type="match status" value="1"/>
</dbReference>
<comment type="caution">
    <text evidence="6">The sequence shown here is derived from an EMBL/GenBank/DDBJ whole genome shotgun (WGS) entry which is preliminary data.</text>
</comment>
<dbReference type="SUPFAM" id="SSF55874">
    <property type="entry name" value="ATPase domain of HSP90 chaperone/DNA topoisomerase II/histidine kinase"/>
    <property type="match status" value="1"/>
</dbReference>
<dbReference type="InterPro" id="IPR036890">
    <property type="entry name" value="HATPase_C_sf"/>
</dbReference>
<evidence type="ECO:0000313" key="7">
    <source>
        <dbReference type="Proteomes" id="UP000623842"/>
    </source>
</evidence>
<evidence type="ECO:0000256" key="4">
    <source>
        <dbReference type="SAM" id="Coils"/>
    </source>
</evidence>
<proteinExistence type="predicted"/>
<dbReference type="AlphaFoldDB" id="A0A919BPZ9"/>
<keyword evidence="7" id="KW-1185">Reference proteome</keyword>
<dbReference type="Gene3D" id="1.10.287.130">
    <property type="match status" value="1"/>
</dbReference>
<evidence type="ECO:0000256" key="1">
    <source>
        <dbReference type="ARBA" id="ARBA00000085"/>
    </source>
</evidence>
<dbReference type="GO" id="GO:0000155">
    <property type="term" value="F:phosphorelay sensor kinase activity"/>
    <property type="evidence" value="ECO:0007669"/>
    <property type="project" value="InterPro"/>
</dbReference>
<feature type="domain" description="Histidine kinase" evidence="5">
    <location>
        <begin position="247"/>
        <end position="477"/>
    </location>
</feature>
<evidence type="ECO:0000259" key="5">
    <source>
        <dbReference type="PROSITE" id="PS50109"/>
    </source>
</evidence>
<evidence type="ECO:0000256" key="2">
    <source>
        <dbReference type="ARBA" id="ARBA00012438"/>
    </source>
</evidence>
<dbReference type="Gene3D" id="3.30.565.10">
    <property type="entry name" value="Histidine kinase-like ATPase, C-terminal domain"/>
    <property type="match status" value="1"/>
</dbReference>
<keyword evidence="4" id="KW-0175">Coiled coil</keyword>
<dbReference type="SMART" id="SM00387">
    <property type="entry name" value="HATPase_c"/>
    <property type="match status" value="1"/>
</dbReference>
<dbReference type="PANTHER" id="PTHR43065:SF50">
    <property type="entry name" value="HISTIDINE KINASE"/>
    <property type="match status" value="1"/>
</dbReference>
<dbReference type="InterPro" id="IPR003661">
    <property type="entry name" value="HisK_dim/P_dom"/>
</dbReference>
<dbReference type="PROSITE" id="PS50109">
    <property type="entry name" value="HIS_KIN"/>
    <property type="match status" value="1"/>
</dbReference>
<dbReference type="EC" id="2.7.13.3" evidence="2"/>
<gene>
    <name evidence="6" type="ORF">GCM10017161_35830</name>
</gene>
<keyword evidence="3" id="KW-0597">Phosphoprotein</keyword>
<dbReference type="Proteomes" id="UP000623842">
    <property type="component" value="Unassembled WGS sequence"/>
</dbReference>
<dbReference type="PANTHER" id="PTHR43065">
    <property type="entry name" value="SENSOR HISTIDINE KINASE"/>
    <property type="match status" value="1"/>
</dbReference>
<name>A0A919BPZ9_9GAMM</name>
<evidence type="ECO:0000256" key="3">
    <source>
        <dbReference type="ARBA" id="ARBA00022553"/>
    </source>
</evidence>
<comment type="catalytic activity">
    <reaction evidence="1">
        <text>ATP + protein L-histidine = ADP + protein N-phospho-L-histidine.</text>
        <dbReference type="EC" id="2.7.13.3"/>
    </reaction>
</comment>
<protein>
    <recommendedName>
        <fullName evidence="2">histidine kinase</fullName>
        <ecNumber evidence="2">2.7.13.3</ecNumber>
    </recommendedName>
</protein>
<sequence>MSAELEQQIALLSKALEREKKARQQLEHKIEAFNAEQFEINKDLLSSYEHARVREVQLQFLTFLSKNNIDDKSLNEITHYFASNIKELFSQASCLIYKRINGQIQELKYQAHGMPDWQAIQLSDDELQELPRAKELNKWQRQEFTASAKQLAHYRGEPTLVINFSIKERYQVGIVLVIEHYCYSDDFKDTLQIAANQFATIISKRLTDAELSLNYQKLKSTVKTLRSTQKQLVHAEKMASLGTLSAGVAHEINNPLSYLASNLETLNTYVDEIETFATHQGVAPFVQQNSKISYVLDDLPDLLFACVDATKRISNIVSGLNSFSRKNDENLSPLDISYPIEAAVAITHNELKYKHQVQLDFNHQGALVSGNKGQLQQVFTNFLINAAHAMPEGGNVSISTLVIEGNLQIKISDQGIGMEEKVLARIFEPFFTTKAENEGTGLGLSITYAILTAHNAVVEVVSTKNKGTTFSIMMPLT</sequence>
<reference evidence="6" key="2">
    <citation type="submission" date="2020-09" db="EMBL/GenBank/DDBJ databases">
        <authorList>
            <person name="Sun Q."/>
            <person name="Kim S."/>
        </authorList>
    </citation>
    <scope>NUCLEOTIDE SEQUENCE</scope>
    <source>
        <strain evidence="6">KCTC 42731</strain>
    </source>
</reference>
<feature type="coiled-coil region" evidence="4">
    <location>
        <begin position="2"/>
        <end position="36"/>
    </location>
</feature>
<dbReference type="CDD" id="cd00082">
    <property type="entry name" value="HisKA"/>
    <property type="match status" value="1"/>
</dbReference>
<accession>A0A919BPZ9</accession>
<dbReference type="Pfam" id="PF02518">
    <property type="entry name" value="HATPase_c"/>
    <property type="match status" value="1"/>
</dbReference>
<dbReference type="InterPro" id="IPR005467">
    <property type="entry name" value="His_kinase_dom"/>
</dbReference>
<dbReference type="RefSeq" id="WP_189773534.1">
    <property type="nucleotide sequence ID" value="NZ_BNCK01000009.1"/>
</dbReference>